<feature type="region of interest" description="Disordered" evidence="1">
    <location>
        <begin position="97"/>
        <end position="126"/>
    </location>
</feature>
<feature type="compositionally biased region" description="Basic and acidic residues" evidence="1">
    <location>
        <begin position="101"/>
        <end position="126"/>
    </location>
</feature>
<feature type="region of interest" description="Disordered" evidence="1">
    <location>
        <begin position="1"/>
        <end position="42"/>
    </location>
</feature>
<feature type="region of interest" description="Disordered" evidence="1">
    <location>
        <begin position="135"/>
        <end position="154"/>
    </location>
</feature>
<organism evidence="2">
    <name type="scientific">bioreactor metagenome</name>
    <dbReference type="NCBI Taxonomy" id="1076179"/>
    <lineage>
        <taxon>unclassified sequences</taxon>
        <taxon>metagenomes</taxon>
        <taxon>ecological metagenomes</taxon>
    </lineage>
</organism>
<accession>A0A645CM59</accession>
<dbReference type="EMBL" id="VSSQ01028302">
    <property type="protein sequence ID" value="MPM77969.1"/>
    <property type="molecule type" value="Genomic_DNA"/>
</dbReference>
<sequence length="154" mass="16763">MFGARQHQGEVRAGAVHLGPGRRQPVEVLPPRGAAGGQHVRPGHAELRQPIVAQRLCPEEAVVDAVVDDVRVGDPEQVDRLLGAEPRHADHRVRPAGLLRSGRDRSGLVGEPPRHHVMQRDDISTGRRWQLEVHPVHHGAARVDRPAEHPAGSG</sequence>
<evidence type="ECO:0000313" key="2">
    <source>
        <dbReference type="EMBL" id="MPM77969.1"/>
    </source>
</evidence>
<reference evidence="2" key="1">
    <citation type="submission" date="2019-08" db="EMBL/GenBank/DDBJ databases">
        <authorList>
            <person name="Kucharzyk K."/>
            <person name="Murdoch R.W."/>
            <person name="Higgins S."/>
            <person name="Loffler F."/>
        </authorList>
    </citation>
    <scope>NUCLEOTIDE SEQUENCE</scope>
</reference>
<proteinExistence type="predicted"/>
<feature type="compositionally biased region" description="Basic and acidic residues" evidence="1">
    <location>
        <begin position="135"/>
        <end position="148"/>
    </location>
</feature>
<protein>
    <submittedName>
        <fullName evidence="2">Uncharacterized protein</fullName>
    </submittedName>
</protein>
<dbReference type="AlphaFoldDB" id="A0A645CM59"/>
<name>A0A645CM59_9ZZZZ</name>
<gene>
    <name evidence="2" type="ORF">SDC9_124979</name>
</gene>
<evidence type="ECO:0000256" key="1">
    <source>
        <dbReference type="SAM" id="MobiDB-lite"/>
    </source>
</evidence>
<comment type="caution">
    <text evidence="2">The sequence shown here is derived from an EMBL/GenBank/DDBJ whole genome shotgun (WGS) entry which is preliminary data.</text>
</comment>